<keyword evidence="2" id="KW-1185">Reference proteome</keyword>
<evidence type="ECO:0000313" key="1">
    <source>
        <dbReference type="EMBL" id="MCH6266994.1"/>
    </source>
</evidence>
<sequence>MTTLFDIGTMFEALKSSIETAKIPDVGKIEPIKEVTLDEGMQDGHSLTDVKPEQELQEVQEVDKYMSDDIGLKEKTAEFGDPDYIGEIRHDNEKINQVLSRAEASLQNDSSDLNYQRVSENLERYKGTIFEHELKDSLKDKFEIVEDKQQIVSTEWGETKPDVVLRGAQEDIRIGGLEIKKGEDLYIEAKCGSPEYIRNEMGHILKQVEGHEGNSLVVVTKDYLELSPEVRADFEKKLAEKGSHIYVADVTASEVSTGLFNSLRL</sequence>
<dbReference type="Proteomes" id="UP000677265">
    <property type="component" value="Unassembled WGS sequence"/>
</dbReference>
<protein>
    <submittedName>
        <fullName evidence="1">Uncharacterized protein</fullName>
    </submittedName>
</protein>
<accession>A0A9J6MTJ1</accession>
<proteinExistence type="predicted"/>
<organism evidence="1 2">
    <name type="scientific">Neobacillus citreus</name>
    <dbReference type="NCBI Taxonomy" id="2833578"/>
    <lineage>
        <taxon>Bacteria</taxon>
        <taxon>Bacillati</taxon>
        <taxon>Bacillota</taxon>
        <taxon>Bacilli</taxon>
        <taxon>Bacillales</taxon>
        <taxon>Bacillaceae</taxon>
        <taxon>Neobacillus</taxon>
    </lineage>
</organism>
<comment type="caution">
    <text evidence="1">The sequence shown here is derived from an EMBL/GenBank/DDBJ whole genome shotgun (WGS) entry which is preliminary data.</text>
</comment>
<dbReference type="EMBL" id="JAGYPE020000028">
    <property type="protein sequence ID" value="MCH6266994.1"/>
    <property type="molecule type" value="Genomic_DNA"/>
</dbReference>
<dbReference type="AlphaFoldDB" id="A0A9J6MTJ1"/>
<reference evidence="1 2" key="1">
    <citation type="submission" date="2022-03" db="EMBL/GenBank/DDBJ databases">
        <title>Novel Bacillus species.</title>
        <authorList>
            <person name="Liu G."/>
        </authorList>
    </citation>
    <scope>NUCLEOTIDE SEQUENCE [LARGE SCALE GENOMIC DNA]</scope>
    <source>
        <strain evidence="1 2">FJAT-50051</strain>
    </source>
</reference>
<gene>
    <name evidence="1" type="ORF">KHB02_015840</name>
</gene>
<evidence type="ECO:0000313" key="2">
    <source>
        <dbReference type="Proteomes" id="UP000677265"/>
    </source>
</evidence>
<name>A0A9J6MTJ1_9BACI</name>
<dbReference type="RefSeq" id="WP_241113896.1">
    <property type="nucleotide sequence ID" value="NZ_JAGYPE020000028.1"/>
</dbReference>